<keyword evidence="2 3" id="KW-0472">Membrane</keyword>
<dbReference type="EMBL" id="LROM01000062">
    <property type="protein sequence ID" value="OFA07276.1"/>
    <property type="molecule type" value="Genomic_DNA"/>
</dbReference>
<keyword evidence="6" id="KW-1185">Reference proteome</keyword>
<dbReference type="GO" id="GO:0019867">
    <property type="term" value="C:outer membrane"/>
    <property type="evidence" value="ECO:0007669"/>
    <property type="project" value="InterPro"/>
</dbReference>
<comment type="subcellular location">
    <subcellularLocation>
        <location evidence="1">Membrane</location>
    </subcellularLocation>
</comment>
<sequence length="222" mass="22552">MTPPVHSTKPALHPMLLIAAIAVILFCAVGTAAIMGWLPKSNANADLPPAVAGQLAPGEPANAQAAAQAAPLQLASANLPAREADRGYDRAPEQAPDRLPAAAPAQQAAAVCNSCGVVESVRTIEHRPQGSGVGAAGGAILGGILGNQVGGGHGRQLATVAGAVGGAVAGNQIEGHIKTTHSWQVTVRLDNGKKRTFNYNSQPAWREGNDVRIVDGKLRSAN</sequence>
<reference evidence="6" key="1">
    <citation type="journal article" date="2016" name="Front. Microbiol.">
        <title>Molecular Keys to the Janthinobacterium and Duganella spp. Interaction with the Plant Pathogen Fusarium graminearum.</title>
        <authorList>
            <person name="Haack F.S."/>
            <person name="Poehlein A."/>
            <person name="Kroger C."/>
            <person name="Voigt C.A."/>
            <person name="Piepenbring M."/>
            <person name="Bode H.B."/>
            <person name="Daniel R."/>
            <person name="Schafer W."/>
            <person name="Streit W.R."/>
        </authorList>
    </citation>
    <scope>NUCLEOTIDE SEQUENCE [LARGE SCALE GENOMIC DNA]</scope>
    <source>
        <strain evidence="6">T54</strain>
    </source>
</reference>
<dbReference type="InterPro" id="IPR051407">
    <property type="entry name" value="Bact_OM_lipoprot/Surf_antigen"/>
</dbReference>
<organism evidence="5 6">
    <name type="scientific">Duganella phyllosphaerae</name>
    <dbReference type="NCBI Taxonomy" id="762836"/>
    <lineage>
        <taxon>Bacteria</taxon>
        <taxon>Pseudomonadati</taxon>
        <taxon>Pseudomonadota</taxon>
        <taxon>Betaproteobacteria</taxon>
        <taxon>Burkholderiales</taxon>
        <taxon>Oxalobacteraceae</taxon>
        <taxon>Telluria group</taxon>
        <taxon>Duganella</taxon>
    </lineage>
</organism>
<dbReference type="Pfam" id="PF05433">
    <property type="entry name" value="Rick_17kDa_Anti"/>
    <property type="match status" value="1"/>
</dbReference>
<evidence type="ECO:0000259" key="4">
    <source>
        <dbReference type="Pfam" id="PF05433"/>
    </source>
</evidence>
<comment type="caution">
    <text evidence="5">The sequence shown here is derived from an EMBL/GenBank/DDBJ whole genome shotgun (WGS) entry which is preliminary data.</text>
</comment>
<feature type="domain" description="Glycine zipper 2TM" evidence="4">
    <location>
        <begin position="134"/>
        <end position="174"/>
    </location>
</feature>
<evidence type="ECO:0000256" key="2">
    <source>
        <dbReference type="ARBA" id="ARBA00023136"/>
    </source>
</evidence>
<keyword evidence="3" id="KW-1133">Transmembrane helix</keyword>
<dbReference type="PATRIC" id="fig|762836.4.peg.1448"/>
<gene>
    <name evidence="5" type="ORF">DUPY_13840</name>
</gene>
<protein>
    <recommendedName>
        <fullName evidence="4">Glycine zipper 2TM domain-containing protein</fullName>
    </recommendedName>
</protein>
<dbReference type="OrthoDB" id="5298735at2"/>
<proteinExistence type="predicted"/>
<accession>A0A1E7X469</accession>
<dbReference type="InterPro" id="IPR008816">
    <property type="entry name" value="Gly_zipper_2TM_dom"/>
</dbReference>
<evidence type="ECO:0000256" key="1">
    <source>
        <dbReference type="ARBA" id="ARBA00004370"/>
    </source>
</evidence>
<feature type="transmembrane region" description="Helical" evidence="3">
    <location>
        <begin position="12"/>
        <end position="38"/>
    </location>
</feature>
<evidence type="ECO:0000313" key="5">
    <source>
        <dbReference type="EMBL" id="OFA07276.1"/>
    </source>
</evidence>
<dbReference type="PANTHER" id="PTHR35603:SF2">
    <property type="entry name" value="OUTER MEMBRANE LIPOPROTEIN"/>
    <property type="match status" value="1"/>
</dbReference>
<dbReference type="PANTHER" id="PTHR35603">
    <property type="match status" value="1"/>
</dbReference>
<keyword evidence="3" id="KW-0812">Transmembrane</keyword>
<evidence type="ECO:0000256" key="3">
    <source>
        <dbReference type="SAM" id="Phobius"/>
    </source>
</evidence>
<dbReference type="RefSeq" id="WP_070247107.1">
    <property type="nucleotide sequence ID" value="NZ_LROM01000062.1"/>
</dbReference>
<name>A0A1E7X469_9BURK</name>
<dbReference type="Proteomes" id="UP000175989">
    <property type="component" value="Unassembled WGS sequence"/>
</dbReference>
<dbReference type="AlphaFoldDB" id="A0A1E7X469"/>
<evidence type="ECO:0000313" key="6">
    <source>
        <dbReference type="Proteomes" id="UP000175989"/>
    </source>
</evidence>